<dbReference type="GO" id="GO:0006355">
    <property type="term" value="P:regulation of DNA-templated transcription"/>
    <property type="evidence" value="ECO:0007669"/>
    <property type="project" value="InterPro"/>
</dbReference>
<dbReference type="GO" id="GO:0003677">
    <property type="term" value="F:DNA binding"/>
    <property type="evidence" value="ECO:0007669"/>
    <property type="project" value="InterPro"/>
</dbReference>
<dbReference type="Proteomes" id="UP000064967">
    <property type="component" value="Chromosome"/>
</dbReference>
<protein>
    <recommendedName>
        <fullName evidence="1">HTH luxR-type domain-containing protein</fullName>
    </recommendedName>
</protein>
<keyword evidence="3" id="KW-1185">Reference proteome</keyword>
<dbReference type="SUPFAM" id="SSF46894">
    <property type="entry name" value="C-terminal effector domain of the bipartite response regulators"/>
    <property type="match status" value="1"/>
</dbReference>
<dbReference type="Gene3D" id="1.10.10.10">
    <property type="entry name" value="Winged helix-like DNA-binding domain superfamily/Winged helix DNA-binding domain"/>
    <property type="match status" value="1"/>
</dbReference>
<sequence length="284" mass="31727">MMNSVSRSVRTRMPTPTLLLQLNRALAEFYSPGLATETLIARTFALTSRLLDFSLNSHGVLDHATGELHANFDCELPALADAFVAFGRHMRKYAPFRFDPHLNDGKPYSARDFYGQTAFRDLDIYQEVYRPMRFTDHCFVHVPSSTGSTVFVGFMRDGRPFDADEKQLLAAIQPHLANGRELAHALTSAKDLLVTPELFGRVGFTPRQSEVLFWLTQGKDTSDIARILRLRADSVRRLLQAVYAKLGVNHRGAATVKAIALARQLLTTEPSARTGVLLHVATRT</sequence>
<dbReference type="CDD" id="cd06170">
    <property type="entry name" value="LuxR_C_like"/>
    <property type="match status" value="1"/>
</dbReference>
<accession>A0A0K1PQF1</accession>
<dbReference type="STRING" id="1391654.AKJ09_02411"/>
<evidence type="ECO:0000259" key="1">
    <source>
        <dbReference type="PROSITE" id="PS50043"/>
    </source>
</evidence>
<dbReference type="Pfam" id="PF00196">
    <property type="entry name" value="GerE"/>
    <property type="match status" value="1"/>
</dbReference>
<name>A0A0K1PQF1_9BACT</name>
<evidence type="ECO:0000313" key="2">
    <source>
        <dbReference type="EMBL" id="AKU95747.1"/>
    </source>
</evidence>
<dbReference type="PROSITE" id="PS00622">
    <property type="entry name" value="HTH_LUXR_1"/>
    <property type="match status" value="1"/>
</dbReference>
<gene>
    <name evidence="2" type="ORF">AKJ09_02411</name>
</gene>
<dbReference type="PROSITE" id="PS50043">
    <property type="entry name" value="HTH_LUXR_2"/>
    <property type="match status" value="1"/>
</dbReference>
<dbReference type="InterPro" id="IPR036388">
    <property type="entry name" value="WH-like_DNA-bd_sf"/>
</dbReference>
<proteinExistence type="predicted"/>
<organism evidence="2 3">
    <name type="scientific">Labilithrix luteola</name>
    <dbReference type="NCBI Taxonomy" id="1391654"/>
    <lineage>
        <taxon>Bacteria</taxon>
        <taxon>Pseudomonadati</taxon>
        <taxon>Myxococcota</taxon>
        <taxon>Polyangia</taxon>
        <taxon>Polyangiales</taxon>
        <taxon>Labilitrichaceae</taxon>
        <taxon>Labilithrix</taxon>
    </lineage>
</organism>
<dbReference type="AlphaFoldDB" id="A0A0K1PQF1"/>
<reference evidence="2 3" key="1">
    <citation type="submission" date="2015-08" db="EMBL/GenBank/DDBJ databases">
        <authorList>
            <person name="Babu N.S."/>
            <person name="Beckwith C.J."/>
            <person name="Beseler K.G."/>
            <person name="Brison A."/>
            <person name="Carone J.V."/>
            <person name="Caskin T.P."/>
            <person name="Diamond M."/>
            <person name="Durham M.E."/>
            <person name="Foxe J.M."/>
            <person name="Go M."/>
            <person name="Henderson B.A."/>
            <person name="Jones I.B."/>
            <person name="McGettigan J.A."/>
            <person name="Micheletti S.J."/>
            <person name="Nasrallah M.E."/>
            <person name="Ortiz D."/>
            <person name="Piller C.R."/>
            <person name="Privatt S.R."/>
            <person name="Schneider S.L."/>
            <person name="Sharp S."/>
            <person name="Smith T.C."/>
            <person name="Stanton J.D."/>
            <person name="Ullery H.E."/>
            <person name="Wilson R.J."/>
            <person name="Serrano M.G."/>
            <person name="Buck G."/>
            <person name="Lee V."/>
            <person name="Wang Y."/>
            <person name="Carvalho R."/>
            <person name="Voegtly L."/>
            <person name="Shi R."/>
            <person name="Duckworth R."/>
            <person name="Johnson A."/>
            <person name="Loviza R."/>
            <person name="Walstead R."/>
            <person name="Shah Z."/>
            <person name="Kiflezghi M."/>
            <person name="Wade K."/>
            <person name="Ball S.L."/>
            <person name="Bradley K.W."/>
            <person name="Asai D.J."/>
            <person name="Bowman C.A."/>
            <person name="Russell D.A."/>
            <person name="Pope W.H."/>
            <person name="Jacobs-Sera D."/>
            <person name="Hendrix R.W."/>
            <person name="Hatfull G.F."/>
        </authorList>
    </citation>
    <scope>NUCLEOTIDE SEQUENCE [LARGE SCALE GENOMIC DNA]</scope>
    <source>
        <strain evidence="2 3">DSM 27648</strain>
    </source>
</reference>
<evidence type="ECO:0000313" key="3">
    <source>
        <dbReference type="Proteomes" id="UP000064967"/>
    </source>
</evidence>
<dbReference type="InterPro" id="IPR000792">
    <property type="entry name" value="Tscrpt_reg_LuxR_C"/>
</dbReference>
<dbReference type="EMBL" id="CP012333">
    <property type="protein sequence ID" value="AKU95747.1"/>
    <property type="molecule type" value="Genomic_DNA"/>
</dbReference>
<dbReference type="SMART" id="SM00421">
    <property type="entry name" value="HTH_LUXR"/>
    <property type="match status" value="1"/>
</dbReference>
<dbReference type="KEGG" id="llu:AKJ09_02411"/>
<dbReference type="InterPro" id="IPR016032">
    <property type="entry name" value="Sig_transdc_resp-reg_C-effctor"/>
</dbReference>
<feature type="domain" description="HTH luxR-type" evidence="1">
    <location>
        <begin position="197"/>
        <end position="262"/>
    </location>
</feature>